<protein>
    <submittedName>
        <fullName evidence="1">Uncharacterized protein</fullName>
    </submittedName>
</protein>
<sequence length="62" mass="6873">MGEHIVYAGQVSTYPDQPLLSTRVDDQGSMLFGAVPCGEYLMIVYLPETALVIEKLHIEVSF</sequence>
<dbReference type="EMBL" id="BIFQ01000001">
    <property type="protein sequence ID" value="GCE05501.1"/>
    <property type="molecule type" value="Genomic_DNA"/>
</dbReference>
<name>A0A401ZF35_9CHLR</name>
<evidence type="ECO:0000313" key="1">
    <source>
        <dbReference type="EMBL" id="GCE05501.1"/>
    </source>
</evidence>
<accession>A0A401ZF35</accession>
<comment type="caution">
    <text evidence="1">The sequence shown here is derived from an EMBL/GenBank/DDBJ whole genome shotgun (WGS) entry which is preliminary data.</text>
</comment>
<keyword evidence="2" id="KW-1185">Reference proteome</keyword>
<reference evidence="2" key="1">
    <citation type="submission" date="2018-12" db="EMBL/GenBank/DDBJ databases">
        <title>Tengunoibacter tsumagoiensis gen. nov., sp. nov., Dictyobacter kobayashii sp. nov., D. alpinus sp. nov., and D. joshuensis sp. nov. and description of Dictyobacteraceae fam. nov. within the order Ktedonobacterales isolated from Tengu-no-mugimeshi.</title>
        <authorList>
            <person name="Wang C.M."/>
            <person name="Zheng Y."/>
            <person name="Sakai Y."/>
            <person name="Toyoda A."/>
            <person name="Minakuchi Y."/>
            <person name="Abe K."/>
            <person name="Yokota A."/>
            <person name="Yabe S."/>
        </authorList>
    </citation>
    <scope>NUCLEOTIDE SEQUENCE [LARGE SCALE GENOMIC DNA]</scope>
    <source>
        <strain evidence="2">S-27</strain>
    </source>
</reference>
<dbReference type="Proteomes" id="UP000287224">
    <property type="component" value="Unassembled WGS sequence"/>
</dbReference>
<gene>
    <name evidence="1" type="ORF">KDAU_28300</name>
</gene>
<dbReference type="AlphaFoldDB" id="A0A401ZF35"/>
<organism evidence="1 2">
    <name type="scientific">Dictyobacter aurantiacus</name>
    <dbReference type="NCBI Taxonomy" id="1936993"/>
    <lineage>
        <taxon>Bacteria</taxon>
        <taxon>Bacillati</taxon>
        <taxon>Chloroflexota</taxon>
        <taxon>Ktedonobacteria</taxon>
        <taxon>Ktedonobacterales</taxon>
        <taxon>Dictyobacteraceae</taxon>
        <taxon>Dictyobacter</taxon>
    </lineage>
</organism>
<proteinExistence type="predicted"/>
<evidence type="ECO:0000313" key="2">
    <source>
        <dbReference type="Proteomes" id="UP000287224"/>
    </source>
</evidence>